<dbReference type="Pfam" id="PF17764">
    <property type="entry name" value="PriA_3primeBD"/>
    <property type="match status" value="1"/>
</dbReference>
<dbReference type="GO" id="GO:0006310">
    <property type="term" value="P:DNA recombination"/>
    <property type="evidence" value="ECO:0007669"/>
    <property type="project" value="InterPro"/>
</dbReference>
<dbReference type="InterPro" id="IPR001650">
    <property type="entry name" value="Helicase_C-like"/>
</dbReference>
<reference evidence="16" key="2">
    <citation type="submission" date="2021-04" db="EMBL/GenBank/DDBJ databases">
        <title>Novel species in family Eggerthellaceae.</title>
        <authorList>
            <person name="Zhang G."/>
        </authorList>
    </citation>
    <scope>NUCLEOTIDE SEQUENCE</scope>
    <source>
        <strain evidence="16">Zg-886</strain>
    </source>
</reference>
<dbReference type="FunFam" id="3.40.50.300:FF:000489">
    <property type="entry name" value="Primosome assembly protein PriA"/>
    <property type="match status" value="1"/>
</dbReference>
<dbReference type="GO" id="GO:0005524">
    <property type="term" value="F:ATP binding"/>
    <property type="evidence" value="ECO:0007669"/>
    <property type="project" value="UniProtKB-UniRule"/>
</dbReference>
<evidence type="ECO:0000256" key="9">
    <source>
        <dbReference type="ARBA" id="ARBA00023125"/>
    </source>
</evidence>
<evidence type="ECO:0000256" key="8">
    <source>
        <dbReference type="ARBA" id="ARBA00022840"/>
    </source>
</evidence>
<dbReference type="Proteomes" id="UP000636394">
    <property type="component" value="Unassembled WGS sequence"/>
</dbReference>
<dbReference type="Pfam" id="PF00271">
    <property type="entry name" value="Helicase_C"/>
    <property type="match status" value="1"/>
</dbReference>
<protein>
    <recommendedName>
        <fullName evidence="12">Replication restart protein PriA</fullName>
    </recommendedName>
    <alternativeName>
        <fullName evidence="12">ATP-dependent DNA helicase PriA</fullName>
        <ecNumber evidence="12">5.6.2.4</ecNumber>
    </alternativeName>
    <alternativeName>
        <fullName evidence="12">DNA 3'-5' helicase PriA</fullName>
    </alternativeName>
</protein>
<feature type="domain" description="Helicase ATP-binding" evidence="14">
    <location>
        <begin position="261"/>
        <end position="427"/>
    </location>
</feature>
<comment type="subunit">
    <text evidence="12">Component of the replication restart primosome.</text>
</comment>
<dbReference type="GO" id="GO:0006270">
    <property type="term" value="P:DNA replication initiation"/>
    <property type="evidence" value="ECO:0007669"/>
    <property type="project" value="TreeGrafter"/>
</dbReference>
<dbReference type="EC" id="5.6.2.4" evidence="12"/>
<dbReference type="HAMAP" id="MF_00983">
    <property type="entry name" value="PriA"/>
    <property type="match status" value="1"/>
</dbReference>
<evidence type="ECO:0000313" key="15">
    <source>
        <dbReference type="EMBL" id="NHM13744.1"/>
    </source>
</evidence>
<evidence type="ECO:0000313" key="16">
    <source>
        <dbReference type="EMBL" id="QTU85112.1"/>
    </source>
</evidence>
<dbReference type="AlphaFoldDB" id="A0A9E6MRN5"/>
<dbReference type="EMBL" id="WPCR01000003">
    <property type="protein sequence ID" value="NHM13744.1"/>
    <property type="molecule type" value="Genomic_DNA"/>
</dbReference>
<dbReference type="GO" id="GO:0008270">
    <property type="term" value="F:zinc ion binding"/>
    <property type="evidence" value="ECO:0007669"/>
    <property type="project" value="UniProtKB-UniRule"/>
</dbReference>
<feature type="binding site" evidence="12">
    <location>
        <position position="493"/>
    </location>
    <ligand>
        <name>Zn(2+)</name>
        <dbReference type="ChEBI" id="CHEBI:29105"/>
        <label>1</label>
    </ligand>
</feature>
<dbReference type="PROSITE" id="PS51192">
    <property type="entry name" value="HELICASE_ATP_BIND_1"/>
    <property type="match status" value="1"/>
</dbReference>
<keyword evidence="6 12" id="KW-0347">Helicase</keyword>
<dbReference type="InterPro" id="IPR042115">
    <property type="entry name" value="PriA_3primeBD_sf"/>
</dbReference>
<dbReference type="InterPro" id="IPR011545">
    <property type="entry name" value="DEAD/DEAH_box_helicase_dom"/>
</dbReference>
<dbReference type="InterPro" id="IPR040498">
    <property type="entry name" value="PriA_CRR"/>
</dbReference>
<keyword evidence="9 12" id="KW-0238">DNA-binding</keyword>
<dbReference type="GO" id="GO:0006302">
    <property type="term" value="P:double-strand break repair"/>
    <property type="evidence" value="ECO:0007669"/>
    <property type="project" value="InterPro"/>
</dbReference>
<evidence type="ECO:0000256" key="4">
    <source>
        <dbReference type="ARBA" id="ARBA00022741"/>
    </source>
</evidence>
<keyword evidence="4 12" id="KW-0547">Nucleotide-binding</keyword>
<proteinExistence type="inferred from homology"/>
<feature type="region of interest" description="Disordered" evidence="13">
    <location>
        <begin position="227"/>
        <end position="247"/>
    </location>
</feature>
<dbReference type="Gene3D" id="3.40.1440.60">
    <property type="entry name" value="PriA, 3(prime) DNA-binding domain"/>
    <property type="match status" value="1"/>
</dbReference>
<feature type="binding site" evidence="12">
    <location>
        <position position="502"/>
    </location>
    <ligand>
        <name>Zn(2+)</name>
        <dbReference type="ChEBI" id="CHEBI:29105"/>
        <label>2</label>
    </ligand>
</feature>
<dbReference type="Gene3D" id="3.40.50.300">
    <property type="entry name" value="P-loop containing nucleotide triphosphate hydrolases"/>
    <property type="match status" value="2"/>
</dbReference>
<feature type="binding site" evidence="12">
    <location>
        <position position="530"/>
    </location>
    <ligand>
        <name>Zn(2+)</name>
        <dbReference type="ChEBI" id="CHEBI:29105"/>
        <label>1</label>
    </ligand>
</feature>
<comment type="similarity">
    <text evidence="12">Belongs to the helicase family. PriA subfamily.</text>
</comment>
<evidence type="ECO:0000259" key="14">
    <source>
        <dbReference type="PROSITE" id="PS51192"/>
    </source>
</evidence>
<comment type="function">
    <text evidence="12">Initiates the restart of stalled replication forks, which reloads the replicative helicase on sites other than the origin of replication. Recognizes and binds to abandoned replication forks and remodels them to uncover a helicase loading site. Promotes assembly of the primosome at these replication forks.</text>
</comment>
<sequence>MRLASVVLDIPTQALDAPYTYVVPESDAAYAPVTLFDEVDAAPGTDGEELAVEVGCAVVVPLGSRKVVGFVLDVRDLDEGDAPDGVDPARLRPIDAVASKPYFNEEGAACARWIADRYIAPLSACVRLFTPPGAVPKMTRSPYGAWQLVAPETQEADDRWIVPGPAFDDFQPRKNAAKQDAVVSALKSGGEAKVVELTAQVGAVSGAIAALEKKGVVTVEHRRRMRSVGDAGASAAPVRPSASAPKLTDDQARAVELVVQASRRGKGEAVLVDGVTGSGKTEVYLRAIEDVLAHGRTACVLVPEISLTPQTVGRFRRRFGDKVAVIHSRMSPGERYDQWDFIKSGLARVVVGARSALFTPLENVGLYVIDEEHEGSYKQDSAPRYHARDVALWMAARNGAAVVLGSATPSIETLHACAKDPRFHRALLPRRANGRPMPVVQVVDMAKEFGSGSRSMFSLALKRALEEELSAGRKAVLMLNQRGFAKFLLCRECGFVPECPSCSTSLTYHERGAELACHHCGRREPAPGRCPECGSPYLKKFGAGTQRVESELRGLLNEMEGVGTDVPIIRMDADTTSRKGAHQQLLETFAAADAAVLLGTQMIAKGLDFDDVTLVGVINADTTLHIPDYRASERTFSLVEQVAGRAGRAELPGCVLVQTYEGDSVPIRAAAAYDRAAFLKDELPKRRLLRYPPYAAMANVLVWGKNESEVAAEAEAVHKAVQTSVRDFGGDGWSVLPAVPCVLAKLRNTYRWHVVVRAPAGEDLSRALLPFMRRRRAHPSVSVAVDVDPFDVL</sequence>
<dbReference type="Pfam" id="PF18074">
    <property type="entry name" value="PriA_C"/>
    <property type="match status" value="1"/>
</dbReference>
<dbReference type="InterPro" id="IPR041222">
    <property type="entry name" value="PriA_3primeBD"/>
</dbReference>
<keyword evidence="8 12" id="KW-0067">ATP-binding</keyword>
<evidence type="ECO:0000256" key="7">
    <source>
        <dbReference type="ARBA" id="ARBA00022833"/>
    </source>
</evidence>
<evidence type="ECO:0000256" key="3">
    <source>
        <dbReference type="ARBA" id="ARBA00022723"/>
    </source>
</evidence>
<keyword evidence="17" id="KW-1185">Reference proteome</keyword>
<evidence type="ECO:0000256" key="11">
    <source>
        <dbReference type="ARBA" id="ARBA00048988"/>
    </source>
</evidence>
<dbReference type="CDD" id="cd17929">
    <property type="entry name" value="DEXHc_priA"/>
    <property type="match status" value="1"/>
</dbReference>
<dbReference type="InterPro" id="IPR027417">
    <property type="entry name" value="P-loop_NTPase"/>
</dbReference>
<dbReference type="Pfam" id="PF18319">
    <property type="entry name" value="Zn_ribbon_PriA"/>
    <property type="match status" value="1"/>
</dbReference>
<feature type="binding site" evidence="12">
    <location>
        <position position="499"/>
    </location>
    <ligand>
        <name>Zn(2+)</name>
        <dbReference type="ChEBI" id="CHEBI:29105"/>
        <label>2</label>
    </ligand>
</feature>
<comment type="catalytic activity">
    <reaction evidence="12">
        <text>Couples ATP hydrolysis with the unwinding of duplex DNA by translocating in the 3'-5' direction.</text>
        <dbReference type="EC" id="5.6.2.4"/>
    </reaction>
</comment>
<dbReference type="GO" id="GO:1990077">
    <property type="term" value="C:primosome complex"/>
    <property type="evidence" value="ECO:0007669"/>
    <property type="project" value="UniProtKB-UniRule"/>
</dbReference>
<organism evidence="16 18">
    <name type="scientific">Xiamenia xianingshaonis</name>
    <dbReference type="NCBI Taxonomy" id="2682776"/>
    <lineage>
        <taxon>Bacteria</taxon>
        <taxon>Bacillati</taxon>
        <taxon>Actinomycetota</taxon>
        <taxon>Coriobacteriia</taxon>
        <taxon>Eggerthellales</taxon>
        <taxon>Eggerthellaceae</taxon>
        <taxon>Xiamenia</taxon>
    </lineage>
</organism>
<dbReference type="InterPro" id="IPR005259">
    <property type="entry name" value="PriA"/>
</dbReference>
<reference evidence="15 17" key="1">
    <citation type="submission" date="2019-11" db="EMBL/GenBank/DDBJ databases">
        <title>Eggerthellaceae novel genus isolated from the rectal contents of marmort.</title>
        <authorList>
            <person name="Zhang G."/>
        </authorList>
    </citation>
    <scope>NUCLEOTIDE SEQUENCE [LARGE SCALE GENOMIC DNA]</scope>
    <source>
        <strain evidence="15">Zg-886</strain>
        <strain evidence="17">zg-886</strain>
    </source>
</reference>
<gene>
    <name evidence="12 16" type="primary">priA</name>
    <name evidence="15" type="ORF">GMI68_02965</name>
    <name evidence="16" type="ORF">J7S26_04185</name>
</gene>
<dbReference type="NCBIfam" id="TIGR00595">
    <property type="entry name" value="priA"/>
    <property type="match status" value="1"/>
</dbReference>
<dbReference type="KEGG" id="ebz:J7S26_04185"/>
<feature type="binding site" evidence="12">
    <location>
        <position position="533"/>
    </location>
    <ligand>
        <name>Zn(2+)</name>
        <dbReference type="ChEBI" id="CHEBI:29105"/>
        <label>1</label>
    </ligand>
</feature>
<evidence type="ECO:0000256" key="13">
    <source>
        <dbReference type="SAM" id="MobiDB-lite"/>
    </source>
</evidence>
<dbReference type="InterPro" id="IPR041236">
    <property type="entry name" value="PriA_C"/>
</dbReference>
<name>A0A9E6MRN5_9ACTN</name>
<dbReference type="GO" id="GO:0003677">
    <property type="term" value="F:DNA binding"/>
    <property type="evidence" value="ECO:0007669"/>
    <property type="project" value="UniProtKB-UniRule"/>
</dbReference>
<feature type="compositionally biased region" description="Low complexity" evidence="13">
    <location>
        <begin position="231"/>
        <end position="245"/>
    </location>
</feature>
<keyword evidence="10 12" id="KW-0413">Isomerase</keyword>
<keyword evidence="2 12" id="KW-0235">DNA replication</keyword>
<dbReference type="GO" id="GO:0016787">
    <property type="term" value="F:hydrolase activity"/>
    <property type="evidence" value="ECO:0007669"/>
    <property type="project" value="UniProtKB-KW"/>
</dbReference>
<feature type="binding site" evidence="12">
    <location>
        <position position="520"/>
    </location>
    <ligand>
        <name>Zn(2+)</name>
        <dbReference type="ChEBI" id="CHEBI:29105"/>
        <label>2</label>
    </ligand>
</feature>
<evidence type="ECO:0000313" key="17">
    <source>
        <dbReference type="Proteomes" id="UP000636394"/>
    </source>
</evidence>
<comment type="cofactor">
    <cofactor evidence="12">
        <name>Zn(2+)</name>
        <dbReference type="ChEBI" id="CHEBI:29105"/>
    </cofactor>
    <text evidence="12">Binds 2 zinc ions per subunit.</text>
</comment>
<evidence type="ECO:0000256" key="1">
    <source>
        <dbReference type="ARBA" id="ARBA00022515"/>
    </source>
</evidence>
<dbReference type="PANTHER" id="PTHR30580">
    <property type="entry name" value="PRIMOSOMAL PROTEIN N"/>
    <property type="match status" value="1"/>
</dbReference>
<dbReference type="EMBL" id="CP072829">
    <property type="protein sequence ID" value="QTU85112.1"/>
    <property type="molecule type" value="Genomic_DNA"/>
</dbReference>
<keyword evidence="5 12" id="KW-0378">Hydrolase</keyword>
<dbReference type="PANTHER" id="PTHR30580:SF0">
    <property type="entry name" value="PRIMOSOMAL PROTEIN N"/>
    <property type="match status" value="1"/>
</dbReference>
<comment type="catalytic activity">
    <reaction evidence="11 12">
        <text>ATP + H2O = ADP + phosphate + H(+)</text>
        <dbReference type="Rhea" id="RHEA:13065"/>
        <dbReference type="ChEBI" id="CHEBI:15377"/>
        <dbReference type="ChEBI" id="CHEBI:15378"/>
        <dbReference type="ChEBI" id="CHEBI:30616"/>
        <dbReference type="ChEBI" id="CHEBI:43474"/>
        <dbReference type="ChEBI" id="CHEBI:456216"/>
        <dbReference type="EC" id="5.6.2.4"/>
    </reaction>
</comment>
<dbReference type="Pfam" id="PF00270">
    <property type="entry name" value="DEAD"/>
    <property type="match status" value="1"/>
</dbReference>
<dbReference type="GO" id="GO:0043138">
    <property type="term" value="F:3'-5' DNA helicase activity"/>
    <property type="evidence" value="ECO:0007669"/>
    <property type="project" value="UniProtKB-EC"/>
</dbReference>
<evidence type="ECO:0000313" key="18">
    <source>
        <dbReference type="Proteomes" id="UP000671910"/>
    </source>
</evidence>
<dbReference type="SUPFAM" id="SSF52540">
    <property type="entry name" value="P-loop containing nucleoside triphosphate hydrolases"/>
    <property type="match status" value="2"/>
</dbReference>
<evidence type="ECO:0000256" key="6">
    <source>
        <dbReference type="ARBA" id="ARBA00022806"/>
    </source>
</evidence>
<dbReference type="SMART" id="SM00490">
    <property type="entry name" value="HELICc"/>
    <property type="match status" value="1"/>
</dbReference>
<feature type="binding site" evidence="12">
    <location>
        <position position="490"/>
    </location>
    <ligand>
        <name>Zn(2+)</name>
        <dbReference type="ChEBI" id="CHEBI:29105"/>
        <label>1</label>
    </ligand>
</feature>
<keyword evidence="1 12" id="KW-0639">Primosome</keyword>
<dbReference type="RefSeq" id="WP_166338791.1">
    <property type="nucleotide sequence ID" value="NZ_CP072829.1"/>
</dbReference>
<dbReference type="GO" id="GO:0006269">
    <property type="term" value="P:DNA replication, synthesis of primer"/>
    <property type="evidence" value="ECO:0007669"/>
    <property type="project" value="UniProtKB-KW"/>
</dbReference>
<evidence type="ECO:0000256" key="2">
    <source>
        <dbReference type="ARBA" id="ARBA00022705"/>
    </source>
</evidence>
<dbReference type="SMART" id="SM00487">
    <property type="entry name" value="DEXDc"/>
    <property type="match status" value="1"/>
</dbReference>
<dbReference type="Proteomes" id="UP000671910">
    <property type="component" value="Chromosome"/>
</dbReference>
<dbReference type="InterPro" id="IPR014001">
    <property type="entry name" value="Helicase_ATP-bd"/>
</dbReference>
<accession>A0A9E6MRN5</accession>
<evidence type="ECO:0000256" key="10">
    <source>
        <dbReference type="ARBA" id="ARBA00023235"/>
    </source>
</evidence>
<evidence type="ECO:0000256" key="5">
    <source>
        <dbReference type="ARBA" id="ARBA00022801"/>
    </source>
</evidence>
<feature type="binding site" evidence="12">
    <location>
        <position position="517"/>
    </location>
    <ligand>
        <name>Zn(2+)</name>
        <dbReference type="ChEBI" id="CHEBI:29105"/>
        <label>2</label>
    </ligand>
</feature>
<evidence type="ECO:0000256" key="12">
    <source>
        <dbReference type="HAMAP-Rule" id="MF_00983"/>
    </source>
</evidence>
<keyword evidence="3 12" id="KW-0479">Metal-binding</keyword>
<keyword evidence="7 12" id="KW-0862">Zinc</keyword>